<sequence length="341" mass="37203">MNVAPIQDGIEVAHTESVEKHTTSSKSPANHTPAAVPKFFGKRLLWDPACTPGALDRSGAVTGSTKVAGSDLHVAEMVDSKARNAAKTQACTRRAVDECGQRDDLLYTTNTATTQLACRAKSKPSKNDAPPEQAPLTITEIRTLIETETKRIHIHPGAVTTDAIKPNTLTTAWTNFYLTNPKQTTDGNKNGKAGKDTAAAGGVVRETIDVLGENVTVELTPIKYRWKYGDGEARTSRTAGKMLPTKADVWEKETPTSHMYQKRGTYRVEATVTYTGKYSLDNGETWDTIPGTLETQATPLDIRVWSMRSVNVSGPCQPGNPNDDPTCKIQDFTIFKPRQTR</sequence>
<accession>A0ABU1Z4G8</accession>
<protein>
    <recommendedName>
        <fullName evidence="1">PKD domain-containing protein</fullName>
    </recommendedName>
</protein>
<keyword evidence="3" id="KW-1185">Reference proteome</keyword>
<dbReference type="InterPro" id="IPR000601">
    <property type="entry name" value="PKD_dom"/>
</dbReference>
<evidence type="ECO:0000259" key="1">
    <source>
        <dbReference type="PROSITE" id="PS50093"/>
    </source>
</evidence>
<name>A0ABU1Z4G8_9MICC</name>
<comment type="caution">
    <text evidence="2">The sequence shown here is derived from an EMBL/GenBank/DDBJ whole genome shotgun (WGS) entry which is preliminary data.</text>
</comment>
<dbReference type="PROSITE" id="PS50093">
    <property type="entry name" value="PKD"/>
    <property type="match status" value="1"/>
</dbReference>
<dbReference type="InterPro" id="IPR035986">
    <property type="entry name" value="PKD_dom_sf"/>
</dbReference>
<dbReference type="SUPFAM" id="SSF49299">
    <property type="entry name" value="PKD domain"/>
    <property type="match status" value="1"/>
</dbReference>
<feature type="domain" description="PKD" evidence="1">
    <location>
        <begin position="220"/>
        <end position="273"/>
    </location>
</feature>
<dbReference type="EMBL" id="JAVDXX010000001">
    <property type="protein sequence ID" value="MDR7294651.1"/>
    <property type="molecule type" value="Genomic_DNA"/>
</dbReference>
<dbReference type="Proteomes" id="UP001180715">
    <property type="component" value="Unassembled WGS sequence"/>
</dbReference>
<dbReference type="Gene3D" id="2.60.40.10">
    <property type="entry name" value="Immunoglobulins"/>
    <property type="match status" value="1"/>
</dbReference>
<dbReference type="InterPro" id="IPR013783">
    <property type="entry name" value="Ig-like_fold"/>
</dbReference>
<organism evidence="2 3">
    <name type="scientific">Pseudoglutamicibacter albus</name>
    <dbReference type="NCBI Taxonomy" id="98671"/>
    <lineage>
        <taxon>Bacteria</taxon>
        <taxon>Bacillati</taxon>
        <taxon>Actinomycetota</taxon>
        <taxon>Actinomycetes</taxon>
        <taxon>Micrococcales</taxon>
        <taxon>Micrococcaceae</taxon>
        <taxon>Pseudoglutamicibacter</taxon>
    </lineage>
</organism>
<reference evidence="2" key="1">
    <citation type="submission" date="2023-07" db="EMBL/GenBank/DDBJ databases">
        <title>Sequencing the genomes of 1000 actinobacteria strains.</title>
        <authorList>
            <person name="Klenk H.-P."/>
        </authorList>
    </citation>
    <scope>NUCLEOTIDE SEQUENCE</scope>
    <source>
        <strain evidence="2">DSM 13068</strain>
    </source>
</reference>
<proteinExistence type="predicted"/>
<evidence type="ECO:0000313" key="2">
    <source>
        <dbReference type="EMBL" id="MDR7294651.1"/>
    </source>
</evidence>
<gene>
    <name evidence="2" type="ORF">J2S67_001919</name>
</gene>
<evidence type="ECO:0000313" key="3">
    <source>
        <dbReference type="Proteomes" id="UP001180715"/>
    </source>
</evidence>